<evidence type="ECO:0000313" key="6">
    <source>
        <dbReference type="EMBL" id="MCX2698161.1"/>
    </source>
</evidence>
<dbReference type="InterPro" id="IPR052067">
    <property type="entry name" value="Metal_resp_HTH_trans_reg"/>
</dbReference>
<protein>
    <submittedName>
        <fullName evidence="6">MarR family transcriptional regulator</fullName>
    </submittedName>
</protein>
<comment type="caution">
    <text evidence="6">The sequence shown here is derived from an EMBL/GenBank/DDBJ whole genome shotgun (WGS) entry which is preliminary data.</text>
</comment>
<feature type="domain" description="HTH marR-type" evidence="5">
    <location>
        <begin position="5"/>
        <end position="140"/>
    </location>
</feature>
<organism evidence="6 7">
    <name type="scientific">Ochrobactrum chromiisoli</name>
    <dbReference type="NCBI Taxonomy" id="2993941"/>
    <lineage>
        <taxon>Bacteria</taxon>
        <taxon>Pseudomonadati</taxon>
        <taxon>Pseudomonadota</taxon>
        <taxon>Alphaproteobacteria</taxon>
        <taxon>Hyphomicrobiales</taxon>
        <taxon>Brucellaceae</taxon>
        <taxon>Brucella/Ochrobactrum group</taxon>
        <taxon>Ochrobactrum</taxon>
    </lineage>
</organism>
<dbReference type="EMBL" id="JAPHAV010000008">
    <property type="protein sequence ID" value="MCX2698161.1"/>
    <property type="molecule type" value="Genomic_DNA"/>
</dbReference>
<dbReference type="SUPFAM" id="SSF46785">
    <property type="entry name" value="Winged helix' DNA-binding domain"/>
    <property type="match status" value="1"/>
</dbReference>
<proteinExistence type="predicted"/>
<keyword evidence="3" id="KW-0804">Transcription</keyword>
<dbReference type="Proteomes" id="UP001301216">
    <property type="component" value="Unassembled WGS sequence"/>
</dbReference>
<dbReference type="PANTHER" id="PTHR35790">
    <property type="entry name" value="HTH-TYPE TRANSCRIPTIONAL REGULATOR PCHR"/>
    <property type="match status" value="1"/>
</dbReference>
<name>A0ABT3QRD6_9HYPH</name>
<sequence>MDENSFDLQRCIGALSTSFSSRLGAGASQEYHRRFGIGVVEWRVLCHLAVEPWSNVIAMANSIGLDKSSVSRALSAMQEKGLVSARDGARRKREMALTNAGWALHQKVLPIARAREAAVLQGFTAEEFETLLGYFHRLIANLPNVEEDAQSRAAQDSDASEAALSRRSS</sequence>
<evidence type="ECO:0000256" key="1">
    <source>
        <dbReference type="ARBA" id="ARBA00023015"/>
    </source>
</evidence>
<keyword evidence="1" id="KW-0805">Transcription regulation</keyword>
<evidence type="ECO:0000259" key="5">
    <source>
        <dbReference type="PROSITE" id="PS50995"/>
    </source>
</evidence>
<dbReference type="Gene3D" id="1.10.10.10">
    <property type="entry name" value="Winged helix-like DNA-binding domain superfamily/Winged helix DNA-binding domain"/>
    <property type="match status" value="1"/>
</dbReference>
<dbReference type="Pfam" id="PF12802">
    <property type="entry name" value="MarR_2"/>
    <property type="match status" value="1"/>
</dbReference>
<accession>A0ABT3QRD6</accession>
<keyword evidence="7" id="KW-1185">Reference proteome</keyword>
<dbReference type="InterPro" id="IPR000835">
    <property type="entry name" value="HTH_MarR-typ"/>
</dbReference>
<evidence type="ECO:0000256" key="3">
    <source>
        <dbReference type="ARBA" id="ARBA00023163"/>
    </source>
</evidence>
<evidence type="ECO:0000313" key="7">
    <source>
        <dbReference type="Proteomes" id="UP001301216"/>
    </source>
</evidence>
<dbReference type="PANTHER" id="PTHR35790:SF4">
    <property type="entry name" value="HTH-TYPE TRANSCRIPTIONAL REGULATOR PCHR"/>
    <property type="match status" value="1"/>
</dbReference>
<dbReference type="SMART" id="SM00347">
    <property type="entry name" value="HTH_MARR"/>
    <property type="match status" value="1"/>
</dbReference>
<feature type="compositionally biased region" description="Low complexity" evidence="4">
    <location>
        <begin position="151"/>
        <end position="163"/>
    </location>
</feature>
<keyword evidence="2" id="KW-0238">DNA-binding</keyword>
<dbReference type="InterPro" id="IPR036388">
    <property type="entry name" value="WH-like_DNA-bd_sf"/>
</dbReference>
<reference evidence="6 7" key="1">
    <citation type="submission" date="2022-11" db="EMBL/GenBank/DDBJ databases">
        <title>Brucella sp. YY2X, whole genome shotgun sequencing project.</title>
        <authorList>
            <person name="Yang Y."/>
        </authorList>
    </citation>
    <scope>NUCLEOTIDE SEQUENCE [LARGE SCALE GENOMIC DNA]</scope>
    <source>
        <strain evidence="6 7">YY2X</strain>
    </source>
</reference>
<dbReference type="PROSITE" id="PS50995">
    <property type="entry name" value="HTH_MARR_2"/>
    <property type="match status" value="1"/>
</dbReference>
<dbReference type="InterPro" id="IPR036390">
    <property type="entry name" value="WH_DNA-bd_sf"/>
</dbReference>
<gene>
    <name evidence="6" type="ORF">OPR82_15545</name>
</gene>
<feature type="region of interest" description="Disordered" evidence="4">
    <location>
        <begin position="147"/>
        <end position="169"/>
    </location>
</feature>
<dbReference type="RefSeq" id="WP_265985840.1">
    <property type="nucleotide sequence ID" value="NZ_JAPHAV010000008.1"/>
</dbReference>
<evidence type="ECO:0000256" key="2">
    <source>
        <dbReference type="ARBA" id="ARBA00023125"/>
    </source>
</evidence>
<evidence type="ECO:0000256" key="4">
    <source>
        <dbReference type="SAM" id="MobiDB-lite"/>
    </source>
</evidence>